<evidence type="ECO:0000313" key="5">
    <source>
        <dbReference type="EMBL" id="GHD50772.1"/>
    </source>
</evidence>
<name>A0A918XTD5_9PROT</name>
<dbReference type="Pfam" id="PF02775">
    <property type="entry name" value="TPP_enzyme_C"/>
    <property type="match status" value="1"/>
</dbReference>
<reference evidence="5" key="1">
    <citation type="journal article" date="2014" name="Int. J. Syst. Evol. Microbiol.">
        <title>Complete genome sequence of Corynebacterium casei LMG S-19264T (=DSM 44701T), isolated from a smear-ripened cheese.</title>
        <authorList>
            <consortium name="US DOE Joint Genome Institute (JGI-PGF)"/>
            <person name="Walter F."/>
            <person name="Albersmeier A."/>
            <person name="Kalinowski J."/>
            <person name="Ruckert C."/>
        </authorList>
    </citation>
    <scope>NUCLEOTIDE SEQUENCE</scope>
    <source>
        <strain evidence="5">KCTC 42651</strain>
    </source>
</reference>
<dbReference type="PANTHER" id="PTHR18968:SF13">
    <property type="entry name" value="ACETOLACTATE SYNTHASE CATALYTIC SUBUNIT, MITOCHONDRIAL"/>
    <property type="match status" value="1"/>
</dbReference>
<reference evidence="5" key="2">
    <citation type="submission" date="2020-09" db="EMBL/GenBank/DDBJ databases">
        <authorList>
            <person name="Sun Q."/>
            <person name="Kim S."/>
        </authorList>
    </citation>
    <scope>NUCLEOTIDE SEQUENCE</scope>
    <source>
        <strain evidence="5">KCTC 42651</strain>
    </source>
</reference>
<dbReference type="Gene3D" id="3.40.50.1220">
    <property type="entry name" value="TPP-binding domain"/>
    <property type="match status" value="1"/>
</dbReference>
<dbReference type="SUPFAM" id="SSF52518">
    <property type="entry name" value="Thiamin diphosphate-binding fold (THDP-binding)"/>
    <property type="match status" value="2"/>
</dbReference>
<protein>
    <submittedName>
        <fullName evidence="5">Acetolactate synthase</fullName>
    </submittedName>
</protein>
<dbReference type="AlphaFoldDB" id="A0A918XTD5"/>
<gene>
    <name evidence="5" type="ORF">GCM10017083_24450</name>
</gene>
<dbReference type="InterPro" id="IPR011766">
    <property type="entry name" value="TPP_enzyme_TPP-bd"/>
</dbReference>
<dbReference type="GO" id="GO:0050660">
    <property type="term" value="F:flavin adenine dinucleotide binding"/>
    <property type="evidence" value="ECO:0007669"/>
    <property type="project" value="TreeGrafter"/>
</dbReference>
<dbReference type="GO" id="GO:0009097">
    <property type="term" value="P:isoleucine biosynthetic process"/>
    <property type="evidence" value="ECO:0007669"/>
    <property type="project" value="TreeGrafter"/>
</dbReference>
<dbReference type="Gene3D" id="3.40.50.970">
    <property type="match status" value="2"/>
</dbReference>
<keyword evidence="2" id="KW-0786">Thiamine pyrophosphate</keyword>
<proteinExistence type="inferred from homology"/>
<dbReference type="RefSeq" id="WP_189989851.1">
    <property type="nucleotide sequence ID" value="NZ_BMZS01000005.1"/>
</dbReference>
<evidence type="ECO:0000259" key="4">
    <source>
        <dbReference type="Pfam" id="PF02776"/>
    </source>
</evidence>
<dbReference type="InterPro" id="IPR012001">
    <property type="entry name" value="Thiamin_PyroP_enz_TPP-bd_dom"/>
</dbReference>
<dbReference type="Proteomes" id="UP000630353">
    <property type="component" value="Unassembled WGS sequence"/>
</dbReference>
<feature type="domain" description="Thiamine pyrophosphate enzyme TPP-binding" evidence="3">
    <location>
        <begin position="413"/>
        <end position="559"/>
    </location>
</feature>
<dbReference type="Pfam" id="PF02776">
    <property type="entry name" value="TPP_enzyme_N"/>
    <property type="match status" value="1"/>
</dbReference>
<dbReference type="GO" id="GO:0005948">
    <property type="term" value="C:acetolactate synthase complex"/>
    <property type="evidence" value="ECO:0007669"/>
    <property type="project" value="TreeGrafter"/>
</dbReference>
<comment type="similarity">
    <text evidence="1">Belongs to the TPP enzyme family.</text>
</comment>
<dbReference type="InterPro" id="IPR029035">
    <property type="entry name" value="DHS-like_NAD/FAD-binding_dom"/>
</dbReference>
<dbReference type="GO" id="GO:0003984">
    <property type="term" value="F:acetolactate synthase activity"/>
    <property type="evidence" value="ECO:0007669"/>
    <property type="project" value="TreeGrafter"/>
</dbReference>
<dbReference type="CDD" id="cd07035">
    <property type="entry name" value="TPP_PYR_POX_like"/>
    <property type="match status" value="1"/>
</dbReference>
<feature type="domain" description="Thiamine pyrophosphate enzyme N-terminal TPP-binding" evidence="4">
    <location>
        <begin position="8"/>
        <end position="126"/>
    </location>
</feature>
<organism evidence="5 6">
    <name type="scientific">Thalassobaculum fulvum</name>
    <dbReference type="NCBI Taxonomy" id="1633335"/>
    <lineage>
        <taxon>Bacteria</taxon>
        <taxon>Pseudomonadati</taxon>
        <taxon>Pseudomonadota</taxon>
        <taxon>Alphaproteobacteria</taxon>
        <taxon>Rhodospirillales</taxon>
        <taxon>Thalassobaculaceae</taxon>
        <taxon>Thalassobaculum</taxon>
    </lineage>
</organism>
<dbReference type="PANTHER" id="PTHR18968">
    <property type="entry name" value="THIAMINE PYROPHOSPHATE ENZYMES"/>
    <property type="match status" value="1"/>
</dbReference>
<evidence type="ECO:0000256" key="1">
    <source>
        <dbReference type="ARBA" id="ARBA00007812"/>
    </source>
</evidence>
<dbReference type="InterPro" id="IPR045229">
    <property type="entry name" value="TPP_enz"/>
</dbReference>
<dbReference type="EMBL" id="BMZS01000005">
    <property type="protein sequence ID" value="GHD50772.1"/>
    <property type="molecule type" value="Genomic_DNA"/>
</dbReference>
<sequence length="567" mass="60206">MTDHDTITAGGAIFTRLKALGVDYVFANSGTDFPPIIEGLAEARARDIALPRALVIPHEHAAMGMAHGYYLLSGRAQAVMLHTNVGLSNGVIGAINAACEHVPILLMSGRTPVTEAGRFGARTVPIAWGQEMRDQTALVRESCKWDYELRFPEQIAGLLDRAHAIANSTPKGPVYLSLPRETLCEPTPRAGLDGPTTIAPVTGAPDPAAIATAAQWLAGARAPLVIAQRGAGDADSFQAFADWALEWGIAVCSWWATHLAISTEHPCHVGADPGPWLAAADVVVVLDSLAPWWPDRHPLADGAKVINIGPDPVFSRFPVRNFRSDLSIAGESRLTVPALIAAMQGLPRDEAAVAERRARLAGASEATRSALRARAAETSRGITKAFVSLCLGEALDGLKSSVFSELGTQLGVIKRTEPRSWFQEPHSGGLGWSFPCAMGAQLAEPDRICVATLGDGSYMFANPTVCHQIAEALQLPVLVVILNNEEWGAVRASVGGLYPQGYAARANDMPLTALKPSPDFAVTAAASRGWSRTVTDPAELRGAIDAALAVVRDERRQALLNVKVLPD</sequence>
<dbReference type="GO" id="GO:0009099">
    <property type="term" value="P:L-valine biosynthetic process"/>
    <property type="evidence" value="ECO:0007669"/>
    <property type="project" value="TreeGrafter"/>
</dbReference>
<evidence type="ECO:0000259" key="3">
    <source>
        <dbReference type="Pfam" id="PF02775"/>
    </source>
</evidence>
<dbReference type="CDD" id="cd02002">
    <property type="entry name" value="TPP_BFDC"/>
    <property type="match status" value="1"/>
</dbReference>
<comment type="caution">
    <text evidence="5">The sequence shown here is derived from an EMBL/GenBank/DDBJ whole genome shotgun (WGS) entry which is preliminary data.</text>
</comment>
<dbReference type="GO" id="GO:0030976">
    <property type="term" value="F:thiamine pyrophosphate binding"/>
    <property type="evidence" value="ECO:0007669"/>
    <property type="project" value="InterPro"/>
</dbReference>
<keyword evidence="6" id="KW-1185">Reference proteome</keyword>
<accession>A0A918XTD5</accession>
<evidence type="ECO:0000313" key="6">
    <source>
        <dbReference type="Proteomes" id="UP000630353"/>
    </source>
</evidence>
<dbReference type="InterPro" id="IPR029061">
    <property type="entry name" value="THDP-binding"/>
</dbReference>
<dbReference type="NCBIfam" id="NF006203">
    <property type="entry name" value="PRK08327.1"/>
    <property type="match status" value="1"/>
</dbReference>
<dbReference type="SUPFAM" id="SSF52467">
    <property type="entry name" value="DHS-like NAD/FAD-binding domain"/>
    <property type="match status" value="1"/>
</dbReference>
<evidence type="ECO:0000256" key="2">
    <source>
        <dbReference type="ARBA" id="ARBA00023052"/>
    </source>
</evidence>